<dbReference type="RefSeq" id="WP_008845975.1">
    <property type="nucleotide sequence ID" value="NZ_BAEN01000067.1"/>
</dbReference>
<evidence type="ECO:0000256" key="4">
    <source>
        <dbReference type="ARBA" id="ARBA00022840"/>
    </source>
</evidence>
<dbReference type="Pfam" id="PF00664">
    <property type="entry name" value="ABC_membrane"/>
    <property type="match status" value="1"/>
</dbReference>
<evidence type="ECO:0000256" key="1">
    <source>
        <dbReference type="ARBA" id="ARBA00004651"/>
    </source>
</evidence>
<dbReference type="CDD" id="cd02419">
    <property type="entry name" value="Peptidase_C39C"/>
    <property type="match status" value="1"/>
</dbReference>
<dbReference type="Gene3D" id="3.40.50.300">
    <property type="entry name" value="P-loop containing nucleotide triphosphate hydrolases"/>
    <property type="match status" value="1"/>
</dbReference>
<dbReference type="Pfam" id="PF00005">
    <property type="entry name" value="ABC_tran"/>
    <property type="match status" value="1"/>
</dbReference>
<dbReference type="SUPFAM" id="SSF90123">
    <property type="entry name" value="ABC transporter transmembrane region"/>
    <property type="match status" value="1"/>
</dbReference>
<dbReference type="SUPFAM" id="SSF52540">
    <property type="entry name" value="P-loop containing nucleoside triphosphate hydrolases"/>
    <property type="match status" value="1"/>
</dbReference>
<feature type="domain" description="ABC transmembrane type-1" evidence="9">
    <location>
        <begin position="178"/>
        <end position="458"/>
    </location>
</feature>
<keyword evidence="5 7" id="KW-1133">Transmembrane helix</keyword>
<feature type="transmembrane region" description="Helical" evidence="7">
    <location>
        <begin position="413"/>
        <end position="438"/>
    </location>
</feature>
<keyword evidence="2 7" id="KW-0812">Transmembrane</keyword>
<gene>
    <name evidence="11" type="primary">cvaB</name>
    <name evidence="11" type="ORF">GLIP_3561</name>
</gene>
<dbReference type="GO" id="GO:0005524">
    <property type="term" value="F:ATP binding"/>
    <property type="evidence" value="ECO:0007669"/>
    <property type="project" value="UniProtKB-KW"/>
</dbReference>
<dbReference type="PROSITE" id="PS50893">
    <property type="entry name" value="ABC_TRANSPORTER_2"/>
    <property type="match status" value="1"/>
</dbReference>
<evidence type="ECO:0000313" key="11">
    <source>
        <dbReference type="EMBL" id="GAC16173.1"/>
    </source>
</evidence>
<dbReference type="PROSITE" id="PS50929">
    <property type="entry name" value="ABC_TM1F"/>
    <property type="match status" value="1"/>
</dbReference>
<evidence type="ECO:0000256" key="7">
    <source>
        <dbReference type="SAM" id="Phobius"/>
    </source>
</evidence>
<evidence type="ECO:0000259" key="10">
    <source>
        <dbReference type="PROSITE" id="PS50990"/>
    </source>
</evidence>
<keyword evidence="12" id="KW-1185">Reference proteome</keyword>
<dbReference type="InterPro" id="IPR039421">
    <property type="entry name" value="Type_1_exporter"/>
</dbReference>
<feature type="transmembrane region" description="Helical" evidence="7">
    <location>
        <begin position="176"/>
        <end position="196"/>
    </location>
</feature>
<dbReference type="InterPro" id="IPR003593">
    <property type="entry name" value="AAA+_ATPase"/>
</dbReference>
<dbReference type="InterPro" id="IPR017871">
    <property type="entry name" value="ABC_transporter-like_CS"/>
</dbReference>
<dbReference type="PANTHER" id="PTHR24221">
    <property type="entry name" value="ATP-BINDING CASSETTE SUB-FAMILY B"/>
    <property type="match status" value="1"/>
</dbReference>
<evidence type="ECO:0000259" key="8">
    <source>
        <dbReference type="PROSITE" id="PS50893"/>
    </source>
</evidence>
<dbReference type="GO" id="GO:0008234">
    <property type="term" value="F:cysteine-type peptidase activity"/>
    <property type="evidence" value="ECO:0007669"/>
    <property type="project" value="InterPro"/>
</dbReference>
<comment type="subcellular location">
    <subcellularLocation>
        <location evidence="1">Cell membrane</location>
        <topology evidence="1">Multi-pass membrane protein</topology>
    </subcellularLocation>
</comment>
<dbReference type="Pfam" id="PF03412">
    <property type="entry name" value="Peptidase_C39"/>
    <property type="match status" value="1"/>
</dbReference>
<feature type="transmembrane region" description="Helical" evidence="7">
    <location>
        <begin position="315"/>
        <end position="333"/>
    </location>
</feature>
<dbReference type="GO" id="GO:0006508">
    <property type="term" value="P:proteolysis"/>
    <property type="evidence" value="ECO:0007669"/>
    <property type="project" value="InterPro"/>
</dbReference>
<feature type="transmembrane region" description="Helical" evidence="7">
    <location>
        <begin position="208"/>
        <end position="226"/>
    </location>
</feature>
<dbReference type="PROSITE" id="PS00211">
    <property type="entry name" value="ABC_TRANSPORTER_1"/>
    <property type="match status" value="1"/>
</dbReference>
<dbReference type="InterPro" id="IPR036640">
    <property type="entry name" value="ABC1_TM_sf"/>
</dbReference>
<keyword evidence="4 11" id="KW-0067">ATP-binding</keyword>
<evidence type="ECO:0000256" key="6">
    <source>
        <dbReference type="ARBA" id="ARBA00023136"/>
    </source>
</evidence>
<reference evidence="11 12" key="1">
    <citation type="journal article" date="2017" name="Antonie Van Leeuwenhoek">
        <title>Rhizobium rhizosphaerae sp. nov., a novel species isolated from rice rhizosphere.</title>
        <authorList>
            <person name="Zhao J.J."/>
            <person name="Zhang J."/>
            <person name="Zhang R.J."/>
            <person name="Zhang C.W."/>
            <person name="Yin H.Q."/>
            <person name="Zhang X.X."/>
        </authorList>
    </citation>
    <scope>NUCLEOTIDE SEQUENCE [LARGE SCALE GENOMIC DNA]</scope>
    <source>
        <strain evidence="11 12">E3</strain>
    </source>
</reference>
<dbReference type="SMART" id="SM00382">
    <property type="entry name" value="AAA"/>
    <property type="match status" value="1"/>
</dbReference>
<dbReference type="Gene3D" id="1.20.1560.10">
    <property type="entry name" value="ABC transporter type 1, transmembrane domain"/>
    <property type="match status" value="1"/>
</dbReference>
<evidence type="ECO:0000256" key="3">
    <source>
        <dbReference type="ARBA" id="ARBA00022741"/>
    </source>
</evidence>
<organism evidence="11 12">
    <name type="scientific">Aliiglaciecola lipolytica E3</name>
    <dbReference type="NCBI Taxonomy" id="1127673"/>
    <lineage>
        <taxon>Bacteria</taxon>
        <taxon>Pseudomonadati</taxon>
        <taxon>Pseudomonadota</taxon>
        <taxon>Gammaproteobacteria</taxon>
        <taxon>Alteromonadales</taxon>
        <taxon>Alteromonadaceae</taxon>
        <taxon>Aliiglaciecola</taxon>
    </lineage>
</organism>
<dbReference type="GO" id="GO:0140359">
    <property type="term" value="F:ABC-type transporter activity"/>
    <property type="evidence" value="ECO:0007669"/>
    <property type="project" value="InterPro"/>
</dbReference>
<dbReference type="GO" id="GO:0034040">
    <property type="term" value="F:ATPase-coupled lipid transmembrane transporter activity"/>
    <property type="evidence" value="ECO:0007669"/>
    <property type="project" value="TreeGrafter"/>
</dbReference>
<protein>
    <submittedName>
        <fullName evidence="11">Colicin V secretion/processing ATP-binding protein cvaB</fullName>
    </submittedName>
</protein>
<keyword evidence="6 7" id="KW-0472">Membrane</keyword>
<dbReference type="InterPro" id="IPR003439">
    <property type="entry name" value="ABC_transporter-like_ATP-bd"/>
</dbReference>
<keyword evidence="3" id="KW-0547">Nucleotide-binding</keyword>
<dbReference type="CDD" id="cd18567">
    <property type="entry name" value="ABC_6TM_CvaB_RaxB_like"/>
    <property type="match status" value="1"/>
</dbReference>
<comment type="caution">
    <text evidence="11">The sequence shown here is derived from an EMBL/GenBank/DDBJ whole genome shotgun (WGS) entry which is preliminary data.</text>
</comment>
<dbReference type="eggNOG" id="COG2274">
    <property type="taxonomic scope" value="Bacteria"/>
</dbReference>
<dbReference type="GO" id="GO:0005886">
    <property type="term" value="C:plasma membrane"/>
    <property type="evidence" value="ECO:0007669"/>
    <property type="project" value="UniProtKB-SubCell"/>
</dbReference>
<dbReference type="Gene3D" id="3.90.70.10">
    <property type="entry name" value="Cysteine proteinases"/>
    <property type="match status" value="1"/>
</dbReference>
<evidence type="ECO:0000313" key="12">
    <source>
        <dbReference type="Proteomes" id="UP000006334"/>
    </source>
</evidence>
<evidence type="ECO:0000256" key="2">
    <source>
        <dbReference type="ARBA" id="ARBA00022692"/>
    </source>
</evidence>
<sequence length="719" mass="81014">MTTTTFSRPEQLLNFSSRKSLPCILQTEASECGLACLAMISGFYGYEIDLTSIRSRFSISAHGATLKQIMQIAGQMELTSRALRLEMEQLAELQTPCILHWELKHFVVLKKVTKNKVHIHDPGIGERILDFAEVDKLFTGVALELTPTPDFEKGKQKRKLALSHFWNRITGLKRSLSLILLLSIFIQIFALVQPYYMQTVIDDVILRSDYNLLAVLAFGFGLLLLIDAGTSYVRQMVILNLSSRLNIQMAANVFTHLIRLPMDYFSKRHMGDVVSRFGSLQSIRELLTTGLVTIFVDGLMAILIVWVMFLYDIKLTLIVLGVVFLYALLRFLFYKPLKRLTEESIVSTAKENSHFMESVRAIQTIKLFEKETDRQSQWQNKLAEAMNKEIRLQRWHISFDTANKILFGLENIIVIYFAALAVTNNILSVGMLFAFVSYKSRFINAMDNLIEKWIEFRMLDLHCERLADVVYTPKDPMVKELKNTHISNADISFNNISGDLTLQNLGFSYSQVDSPVFHNINQTFKAGSTIAIIGASGCGKSTLMKCMMGLLQPTQGQVLVDGIPLSSVETYRENIAAVMQDDVLLTGSIAENIACLTSNVDMQKVVYCANLACVHDDIAQTSMQYNTLVGDMGANLSGGQKQRIILARALYKEPKILFLDEATSHLDVQNEMAINNHIKQLSITRVVIAHRPETIASADKVFRLESGQLRDVTSSIKQP</sequence>
<dbReference type="InterPro" id="IPR027417">
    <property type="entry name" value="P-loop_NTPase"/>
</dbReference>
<dbReference type="PANTHER" id="PTHR24221:SF606">
    <property type="entry name" value="COLICIN V SECRETION-PROCESSING ATP-BINDING PROTEIN"/>
    <property type="match status" value="1"/>
</dbReference>
<dbReference type="STRING" id="1127673.GLIP_3561"/>
<evidence type="ECO:0000259" key="9">
    <source>
        <dbReference type="PROSITE" id="PS50929"/>
    </source>
</evidence>
<dbReference type="PROSITE" id="PS50990">
    <property type="entry name" value="PEPTIDASE_C39"/>
    <property type="match status" value="1"/>
</dbReference>
<proteinExistence type="predicted"/>
<name>K6YHS9_9ALTE</name>
<dbReference type="AlphaFoldDB" id="K6YHS9"/>
<dbReference type="GO" id="GO:0016887">
    <property type="term" value="F:ATP hydrolysis activity"/>
    <property type="evidence" value="ECO:0007669"/>
    <property type="project" value="InterPro"/>
</dbReference>
<dbReference type="EMBL" id="BAEN01000067">
    <property type="protein sequence ID" value="GAC16173.1"/>
    <property type="molecule type" value="Genomic_DNA"/>
</dbReference>
<dbReference type="InterPro" id="IPR005074">
    <property type="entry name" value="Peptidase_C39"/>
</dbReference>
<evidence type="ECO:0000256" key="5">
    <source>
        <dbReference type="ARBA" id="ARBA00022989"/>
    </source>
</evidence>
<dbReference type="Proteomes" id="UP000006334">
    <property type="component" value="Unassembled WGS sequence"/>
</dbReference>
<feature type="domain" description="ABC transporter" evidence="8">
    <location>
        <begin position="500"/>
        <end position="716"/>
    </location>
</feature>
<dbReference type="InterPro" id="IPR033838">
    <property type="entry name" value="CvaB_peptidase"/>
</dbReference>
<feature type="domain" description="Peptidase C39" evidence="10">
    <location>
        <begin position="26"/>
        <end position="145"/>
    </location>
</feature>
<feature type="transmembrane region" description="Helical" evidence="7">
    <location>
        <begin position="286"/>
        <end position="309"/>
    </location>
</feature>
<accession>K6YHS9</accession>
<dbReference type="InterPro" id="IPR011527">
    <property type="entry name" value="ABC1_TM_dom"/>
</dbReference>